<sequence>MAIPHNLIVTVTFNPPEVFIIGPIKETTIQKLQSILPEVCTNLPGQKTAIQFSKIEQPPHWHSKLIQSYCDDVGQTKIILTILDCLEQEGNWKMKGSNAFNHDEVLVTYKFFFVQKM</sequence>
<dbReference type="PANTHER" id="PTHR39665">
    <property type="entry name" value="PARAFLAGELLAR ROD COMPONENT-RELATED"/>
    <property type="match status" value="1"/>
</dbReference>
<protein>
    <submittedName>
        <fullName evidence="1">Uncharacterized protein</fullName>
    </submittedName>
</protein>
<accession>A0A7S4LLR3</accession>
<name>A0A7S4LLR3_9EUGL</name>
<dbReference type="PANTHER" id="PTHR39665:SF1">
    <property type="entry name" value="PARAFLAGELLAR ROD COMPONENT"/>
    <property type="match status" value="1"/>
</dbReference>
<organism evidence="1">
    <name type="scientific">Eutreptiella gymnastica</name>
    <dbReference type="NCBI Taxonomy" id="73025"/>
    <lineage>
        <taxon>Eukaryota</taxon>
        <taxon>Discoba</taxon>
        <taxon>Euglenozoa</taxon>
        <taxon>Euglenida</taxon>
        <taxon>Spirocuta</taxon>
        <taxon>Euglenophyceae</taxon>
        <taxon>Eutreptiales</taxon>
        <taxon>Eutreptiaceae</taxon>
        <taxon>Eutreptiella</taxon>
    </lineage>
</organism>
<dbReference type="AlphaFoldDB" id="A0A7S4LLR3"/>
<proteinExistence type="predicted"/>
<gene>
    <name evidence="1" type="ORF">EGYM00163_LOCUS48716</name>
</gene>
<reference evidence="1" key="1">
    <citation type="submission" date="2021-01" db="EMBL/GenBank/DDBJ databases">
        <authorList>
            <person name="Corre E."/>
            <person name="Pelletier E."/>
            <person name="Niang G."/>
            <person name="Scheremetjew M."/>
            <person name="Finn R."/>
            <person name="Kale V."/>
            <person name="Holt S."/>
            <person name="Cochrane G."/>
            <person name="Meng A."/>
            <person name="Brown T."/>
            <person name="Cohen L."/>
        </authorList>
    </citation>
    <scope>NUCLEOTIDE SEQUENCE</scope>
    <source>
        <strain evidence="1">CCMP1594</strain>
    </source>
</reference>
<evidence type="ECO:0000313" key="1">
    <source>
        <dbReference type="EMBL" id="CAE0837344.1"/>
    </source>
</evidence>
<dbReference type="EMBL" id="HBJA01141311">
    <property type="protein sequence ID" value="CAE0837344.1"/>
    <property type="molecule type" value="Transcribed_RNA"/>
</dbReference>